<gene>
    <name evidence="2" type="ORF">K4G66_28165</name>
</gene>
<proteinExistence type="predicted"/>
<protein>
    <submittedName>
        <fullName evidence="2">Glycosyltransferase</fullName>
        <ecNumber evidence="2">2.4.-.-</ecNumber>
    </submittedName>
</protein>
<keyword evidence="2" id="KW-0328">Glycosyltransferase</keyword>
<name>A0AA49GM14_9BACT</name>
<dbReference type="EC" id="2.4.-.-" evidence="2"/>
<keyword evidence="2" id="KW-0808">Transferase</keyword>
<dbReference type="EMBL" id="CP120682">
    <property type="protein sequence ID" value="WKN36244.1"/>
    <property type="molecule type" value="Genomic_DNA"/>
</dbReference>
<organism evidence="2">
    <name type="scientific">Roseihalotalea indica</name>
    <dbReference type="NCBI Taxonomy" id="2867963"/>
    <lineage>
        <taxon>Bacteria</taxon>
        <taxon>Pseudomonadati</taxon>
        <taxon>Bacteroidota</taxon>
        <taxon>Cytophagia</taxon>
        <taxon>Cytophagales</taxon>
        <taxon>Catalimonadaceae</taxon>
        <taxon>Roseihalotalea</taxon>
    </lineage>
</organism>
<sequence>MVKKEVVVIASVLKPVDDTRMYEKMAQSLARTGKFRVNILGFFSNTHSAHRDIEFHPIFQFKRNHYRRLIANLIFYKALSRYPPQVIIVTTPELAPATLVYKFLHSKVNVFYDMVENYSLNLLHHHQRHTFLRGLLAKVITYWEKQLLKKSKMVLVAEKGYYQEKQGLSSFRTLLLENKVSPSIKVSKKQQTVKEELLLVYTGTISPAYGIWDALRLIEQLRNVLAEKLTFHLIGHVTQTETYDRLEKYLNKHYWIQATISQHPIPHQQLLDVIQQADFGLVCHKPLPSIRHCFPTRIWEYMACGLPFILQDHALWVDYCQPWHCAIPLNFSQSEWPVTSLIKRLYQEDFYPNGISDSIYWEEQPFLSAIIENG</sequence>
<dbReference type="AlphaFoldDB" id="A0AA49GM14"/>
<dbReference type="SUPFAM" id="SSF53756">
    <property type="entry name" value="UDP-Glycosyltransferase/glycogen phosphorylase"/>
    <property type="match status" value="1"/>
</dbReference>
<reference evidence="2" key="1">
    <citation type="journal article" date="2023" name="Comput. Struct. Biotechnol. J.">
        <title>Discovery of a novel marine Bacteroidetes with a rich repertoire of carbohydrate-active enzymes.</title>
        <authorList>
            <person name="Chen B."/>
            <person name="Liu G."/>
            <person name="Chen Q."/>
            <person name="Wang H."/>
            <person name="Liu L."/>
            <person name="Tang K."/>
        </authorList>
    </citation>
    <scope>NUCLEOTIDE SEQUENCE</scope>
    <source>
        <strain evidence="2">TK19036</strain>
    </source>
</reference>
<accession>A0AA49GM14</accession>
<dbReference type="Pfam" id="PF00534">
    <property type="entry name" value="Glycos_transf_1"/>
    <property type="match status" value="1"/>
</dbReference>
<reference evidence="2" key="2">
    <citation type="journal article" date="2024" name="Antonie Van Leeuwenhoek">
        <title>Roseihalotalea indica gen. nov., sp. nov., a halophilic Bacteroidetes from mesopelagic Southwest Indian Ocean with higher carbohydrate metabolic potential.</title>
        <authorList>
            <person name="Chen B."/>
            <person name="Zhang M."/>
            <person name="Lin D."/>
            <person name="Ye J."/>
            <person name="Tang K."/>
        </authorList>
    </citation>
    <scope>NUCLEOTIDE SEQUENCE</scope>
    <source>
        <strain evidence="2">TK19036</strain>
    </source>
</reference>
<evidence type="ECO:0000259" key="1">
    <source>
        <dbReference type="Pfam" id="PF00534"/>
    </source>
</evidence>
<evidence type="ECO:0000313" key="2">
    <source>
        <dbReference type="EMBL" id="WKN36244.1"/>
    </source>
</evidence>
<feature type="domain" description="Glycosyl transferase family 1" evidence="1">
    <location>
        <begin position="187"/>
        <end position="314"/>
    </location>
</feature>
<dbReference type="GO" id="GO:0016757">
    <property type="term" value="F:glycosyltransferase activity"/>
    <property type="evidence" value="ECO:0007669"/>
    <property type="project" value="UniProtKB-KW"/>
</dbReference>
<dbReference type="InterPro" id="IPR001296">
    <property type="entry name" value="Glyco_trans_1"/>
</dbReference>
<dbReference type="Gene3D" id="3.40.50.2000">
    <property type="entry name" value="Glycogen Phosphorylase B"/>
    <property type="match status" value="1"/>
</dbReference>